<dbReference type="Pfam" id="PF18912">
    <property type="entry name" value="DZR_2"/>
    <property type="match status" value="1"/>
</dbReference>
<dbReference type="EMBL" id="JAFKMR010000023">
    <property type="protein sequence ID" value="MBN8745028.1"/>
    <property type="molecule type" value="Genomic_DNA"/>
</dbReference>
<dbReference type="InterPro" id="IPR029057">
    <property type="entry name" value="PRTase-like"/>
</dbReference>
<dbReference type="PANTHER" id="PTHR47505:SF1">
    <property type="entry name" value="DNA UTILIZATION PROTEIN YHGH"/>
    <property type="match status" value="1"/>
</dbReference>
<name>A0A8I1SWT8_THIA3</name>
<gene>
    <name evidence="4" type="ORF">J0I24_12060</name>
</gene>
<sequence length="239" mass="26503">MSALERPILPASRWSALWPGRCAHCDARSSQPLCDDCLQEDLPLRPRCPRCAVAVAHDGQVCGQCLLHPPLWAGALALGDYRFPNDRFILRMKFGAEPALGRWFGDLLGARWAQGDMPLPDHILPIPLSRERLLERGFNPAWEIARRIAATLNRPGDAYALQRLRHSAAQSSLPLHARSRNIRGAYACDTRWDGQTLLLVDDVMTSGATLHEATRVLLRQGAAAVWVAIALRTPRDSNP</sequence>
<dbReference type="InterPro" id="IPR000836">
    <property type="entry name" value="PRTase_dom"/>
</dbReference>
<dbReference type="PANTHER" id="PTHR47505">
    <property type="entry name" value="DNA UTILIZATION PROTEIN YHGH"/>
    <property type="match status" value="1"/>
</dbReference>
<feature type="domain" description="Double zinc ribbon" evidence="3">
    <location>
        <begin position="16"/>
        <end position="66"/>
    </location>
</feature>
<dbReference type="Pfam" id="PF00156">
    <property type="entry name" value="Pribosyltran"/>
    <property type="match status" value="1"/>
</dbReference>
<dbReference type="RefSeq" id="WP_276731285.1">
    <property type="nucleotide sequence ID" value="NZ_JAFKMR010000023.1"/>
</dbReference>
<comment type="similarity">
    <text evidence="1">Belongs to the ComF/GntX family.</text>
</comment>
<evidence type="ECO:0000259" key="3">
    <source>
        <dbReference type="Pfam" id="PF18912"/>
    </source>
</evidence>
<evidence type="ECO:0000313" key="4">
    <source>
        <dbReference type="EMBL" id="MBN8745028.1"/>
    </source>
</evidence>
<protein>
    <submittedName>
        <fullName evidence="4">ComF family protein</fullName>
    </submittedName>
</protein>
<dbReference type="SUPFAM" id="SSF53271">
    <property type="entry name" value="PRTase-like"/>
    <property type="match status" value="1"/>
</dbReference>
<dbReference type="Proteomes" id="UP000664800">
    <property type="component" value="Unassembled WGS sequence"/>
</dbReference>
<proteinExistence type="inferred from homology"/>
<evidence type="ECO:0000256" key="1">
    <source>
        <dbReference type="ARBA" id="ARBA00008007"/>
    </source>
</evidence>
<comment type="caution">
    <text evidence="4">The sequence shown here is derived from an EMBL/GenBank/DDBJ whole genome shotgun (WGS) entry which is preliminary data.</text>
</comment>
<dbReference type="AlphaFoldDB" id="A0A8I1SWT8"/>
<evidence type="ECO:0000313" key="5">
    <source>
        <dbReference type="Proteomes" id="UP000664800"/>
    </source>
</evidence>
<dbReference type="InterPro" id="IPR051910">
    <property type="entry name" value="ComF/GntX_DNA_util-trans"/>
</dbReference>
<reference evidence="4" key="1">
    <citation type="submission" date="2021-02" db="EMBL/GenBank/DDBJ databases">
        <title>Thiocyanate and organic carbon inputs drive convergent selection for specific autotrophic Afipia and Thiobacillus strains within complex microbiomes.</title>
        <authorList>
            <person name="Huddy R.J."/>
            <person name="Sachdeva R."/>
            <person name="Kadzinga F."/>
            <person name="Kantor R.S."/>
            <person name="Harrison S.T.L."/>
            <person name="Banfield J.F."/>
        </authorList>
    </citation>
    <scope>NUCLEOTIDE SEQUENCE</scope>
    <source>
        <strain evidence="4">SCN18_13_7_16_R3_B_64_19</strain>
    </source>
</reference>
<organism evidence="4 5">
    <name type="scientific">Thiomonas arsenitoxydans (strain DSM 22701 / CIP 110005 / 3As)</name>
    <dbReference type="NCBI Taxonomy" id="426114"/>
    <lineage>
        <taxon>Bacteria</taxon>
        <taxon>Pseudomonadati</taxon>
        <taxon>Pseudomonadota</taxon>
        <taxon>Betaproteobacteria</taxon>
        <taxon>Burkholderiales</taxon>
        <taxon>Thiomonas</taxon>
    </lineage>
</organism>
<dbReference type="Gene3D" id="3.40.50.2020">
    <property type="match status" value="1"/>
</dbReference>
<feature type="domain" description="Phosphoribosyltransferase" evidence="2">
    <location>
        <begin position="192"/>
        <end position="234"/>
    </location>
</feature>
<dbReference type="InterPro" id="IPR044005">
    <property type="entry name" value="DZR_2"/>
</dbReference>
<evidence type="ECO:0000259" key="2">
    <source>
        <dbReference type="Pfam" id="PF00156"/>
    </source>
</evidence>
<accession>A0A8I1SWT8</accession>
<dbReference type="CDD" id="cd06223">
    <property type="entry name" value="PRTases_typeI"/>
    <property type="match status" value="1"/>
</dbReference>